<reference evidence="1 2" key="1">
    <citation type="journal article" date="2019" name="Sci. Data">
        <title>Hybrid genome assembly and annotation of Danionella translucida.</title>
        <authorList>
            <person name="Kadobianskyi M."/>
            <person name="Schulze L."/>
            <person name="Schuelke M."/>
            <person name="Judkewitz B."/>
        </authorList>
    </citation>
    <scope>NUCLEOTIDE SEQUENCE [LARGE SCALE GENOMIC DNA]</scope>
    <source>
        <strain evidence="1 2">Bolton</strain>
    </source>
</reference>
<accession>A0A553QSQ7</accession>
<evidence type="ECO:0000313" key="2">
    <source>
        <dbReference type="Proteomes" id="UP000316079"/>
    </source>
</evidence>
<dbReference type="OrthoDB" id="67750at2759"/>
<dbReference type="AlphaFoldDB" id="A0A553QSQ7"/>
<dbReference type="EMBL" id="SRMA01025577">
    <property type="protein sequence ID" value="TRY93013.1"/>
    <property type="molecule type" value="Genomic_DNA"/>
</dbReference>
<sequence>MTEMKRIPASLAQLCKQLEDRIEQISLCHSICDEDRQSLSAVLFSELGQIWQDLISRPVDTTLTQNEKVCLVQQTFRQVLRTSEQLFLRHFDLTETLRKRGVFSDCANRTRVAAQLAVDCSRHLNVRSIRSKIITGIKTAENVCSERRMMTMSGRRSVEHDLKEIRDQIGELDLERVYDLLPCNMMPISKDSEDQSKHSRSPIQWKGSTWSISSSPMQEQDEKRLVRLKGCCSMPDLQRKTLLEELEITLLERSPSPLILLSSSLEKHSSPGEDLKRLLRESDYEDETDLFPLLESLTFYDSKRARRLKEKLKGMLEKKVQEKKQRASYAQGDVVSVAVPPQTIVRTAAARMSSCFFPESIKLTVFPPVYNELLKEIDSASVNQMDLSLAQEPDLSEVSEALFKEIPTKYFSFDEDPKIEPALTKATSLPKIVIDKRLINPSLVRPNPQRERKVRAANKKRPEDDSDYLSVLFHLYDSDEDDEGLIRRERQKHAELHKRKQKERIESLRGQKREFVPGFWNINTIEMGGLGREPEPNGILEYKTHADTSTIVADNGQIQERLERVWNTLHLPEGQRLDMAIKYSSYEYRNLLKEAIPAWEQTARLIQKRETLLSRLEDFERSASDPNRFFLPGYPGSSVARMAEASQRETLNSCISDLDEELHKIMSQITARFNDKISYKGSLYLEKMRWDRTEMLYWLQQERRVQSLQRFMDVHLARSGRLPPLSQARELHDSKPHQNNQDSQPSHC</sequence>
<proteinExistence type="predicted"/>
<organism evidence="1 2">
    <name type="scientific">Danionella cerebrum</name>
    <dbReference type="NCBI Taxonomy" id="2873325"/>
    <lineage>
        <taxon>Eukaryota</taxon>
        <taxon>Metazoa</taxon>
        <taxon>Chordata</taxon>
        <taxon>Craniata</taxon>
        <taxon>Vertebrata</taxon>
        <taxon>Euteleostomi</taxon>
        <taxon>Actinopterygii</taxon>
        <taxon>Neopterygii</taxon>
        <taxon>Teleostei</taxon>
        <taxon>Ostariophysi</taxon>
        <taxon>Cypriniformes</taxon>
        <taxon>Danionidae</taxon>
        <taxon>Danioninae</taxon>
        <taxon>Danionella</taxon>
    </lineage>
</organism>
<protein>
    <recommendedName>
        <fullName evidence="3">Coiled-coil domain-containing protein 87</fullName>
    </recommendedName>
</protein>
<evidence type="ECO:0008006" key="3">
    <source>
        <dbReference type="Google" id="ProtNLM"/>
    </source>
</evidence>
<dbReference type="InterPro" id="IPR037383">
    <property type="entry name" value="CCDC87"/>
</dbReference>
<name>A0A553QSQ7_9TELE</name>
<evidence type="ECO:0000313" key="1">
    <source>
        <dbReference type="EMBL" id="TRY93013.1"/>
    </source>
</evidence>
<comment type="caution">
    <text evidence="1">The sequence shown here is derived from an EMBL/GenBank/DDBJ whole genome shotgun (WGS) entry which is preliminary data.</text>
</comment>
<dbReference type="PANTHER" id="PTHR16078">
    <property type="entry name" value="COILED-COIL DOMAIN-CONTAINING PROTEIN 87"/>
    <property type="match status" value="1"/>
</dbReference>
<gene>
    <name evidence="1" type="ORF">DNTS_030082</name>
</gene>
<dbReference type="PANTHER" id="PTHR16078:SF1">
    <property type="entry name" value="COILED-COIL DOMAIN-CONTAINING PROTEIN 87"/>
    <property type="match status" value="1"/>
</dbReference>
<keyword evidence="2" id="KW-1185">Reference proteome</keyword>
<dbReference type="Proteomes" id="UP000316079">
    <property type="component" value="Unassembled WGS sequence"/>
</dbReference>
<dbReference type="Gene3D" id="1.20.58.1520">
    <property type="match status" value="1"/>
</dbReference>